<proteinExistence type="predicted"/>
<comment type="caution">
    <text evidence="1">The sequence shown here is derived from an EMBL/GenBank/DDBJ whole genome shotgun (WGS) entry which is preliminary data.</text>
</comment>
<sequence length="190" mass="23020">MFNLSNHQYHIAISLYLLQLEMMSRDEIFDFNNQLMSLGYYDELMLIVLDEELTIDKQSNTNLNVFELKSLMLKICKNLNFYCEDLPFKKCELKYIHTLNEILKYTYFPIEEDSFNLYDYYENHDLYHEDIIIPVTHFMYYLEPYFDCTPPIDETQKTIYNFCQACQNWISNHHEILTQIFSPFKDNISP</sequence>
<dbReference type="OrthoDB" id="5290at475"/>
<organism evidence="1 2">
    <name type="scientific">Moraxella lacunata</name>
    <dbReference type="NCBI Taxonomy" id="477"/>
    <lineage>
        <taxon>Bacteria</taxon>
        <taxon>Pseudomonadati</taxon>
        <taxon>Pseudomonadota</taxon>
        <taxon>Gammaproteobacteria</taxon>
        <taxon>Moraxellales</taxon>
        <taxon>Moraxellaceae</taxon>
        <taxon>Moraxella</taxon>
    </lineage>
</organism>
<gene>
    <name evidence="1" type="ORF">A9309_04495</name>
</gene>
<dbReference type="Proteomes" id="UP000092607">
    <property type="component" value="Unassembled WGS sequence"/>
</dbReference>
<reference evidence="1 2" key="1">
    <citation type="submission" date="2016-06" db="EMBL/GenBank/DDBJ databases">
        <title>Draft genome of Moraxella lacunata CCUG 57757A.</title>
        <authorList>
            <person name="Salva-Serra F."/>
            <person name="Engstrom-Jakobsson H."/>
            <person name="Thorell K."/>
            <person name="Gonzales-Siles L."/>
            <person name="Karlsson R."/>
            <person name="Boulund F."/>
            <person name="Engstrand L."/>
            <person name="Kristiansson E."/>
            <person name="Moore E."/>
        </authorList>
    </citation>
    <scope>NUCLEOTIDE SEQUENCE [LARGE SCALE GENOMIC DNA]</scope>
    <source>
        <strain evidence="1 2">CCUG 57757A</strain>
    </source>
</reference>
<accession>A0A1B8Q4R7</accession>
<evidence type="ECO:0000313" key="1">
    <source>
        <dbReference type="EMBL" id="OBX64548.1"/>
    </source>
</evidence>
<dbReference type="RefSeq" id="WP_065255824.1">
    <property type="nucleotide sequence ID" value="NZ_JARDJM010000008.1"/>
</dbReference>
<evidence type="ECO:0000313" key="2">
    <source>
        <dbReference type="Proteomes" id="UP000092607"/>
    </source>
</evidence>
<name>A0A1B8Q4R7_MORLA</name>
<dbReference type="EMBL" id="LZMS01000041">
    <property type="protein sequence ID" value="OBX64548.1"/>
    <property type="molecule type" value="Genomic_DNA"/>
</dbReference>
<dbReference type="AlphaFoldDB" id="A0A1B8Q4R7"/>
<protein>
    <submittedName>
        <fullName evidence="1">Uncharacterized protein</fullName>
    </submittedName>
</protein>